<gene>
    <name evidence="1" type="ORF">DK427_19620</name>
</gene>
<proteinExistence type="predicted"/>
<accession>A0A2U8VWI7</accession>
<keyword evidence="2" id="KW-1185">Reference proteome</keyword>
<dbReference type="Proteomes" id="UP000246058">
    <property type="component" value="Chromosome"/>
</dbReference>
<evidence type="ECO:0000313" key="2">
    <source>
        <dbReference type="Proteomes" id="UP000246058"/>
    </source>
</evidence>
<dbReference type="KEGG" id="meti:DK427_19620"/>
<reference evidence="1 2" key="1">
    <citation type="submission" date="2018-05" db="EMBL/GenBank/DDBJ databases">
        <title>Complete Genome Sequence of Methylobacterium sp. 17Sr1-43.</title>
        <authorList>
            <person name="Srinivasan S."/>
        </authorList>
    </citation>
    <scope>NUCLEOTIDE SEQUENCE [LARGE SCALE GENOMIC DNA]</scope>
    <source>
        <strain evidence="1 2">17Sr1-43</strain>
    </source>
</reference>
<sequence>MSIRYFLGVVDETANAYLAETAEGGFVLAKAEEVDLDTARGRAVGRARIVHDADVFSVIDGFGDPICTVEDRTQAEDALQGIGYRSIECTGRLYRFAGAHGCTGHWLLSACRHDADGLLDLADDHASDLTR</sequence>
<evidence type="ECO:0000313" key="1">
    <source>
        <dbReference type="EMBL" id="AWN37661.1"/>
    </source>
</evidence>
<organism evidence="1 2">
    <name type="scientific">Methylobacterium radiodurans</name>
    <dbReference type="NCBI Taxonomy" id="2202828"/>
    <lineage>
        <taxon>Bacteria</taxon>
        <taxon>Pseudomonadati</taxon>
        <taxon>Pseudomonadota</taxon>
        <taxon>Alphaproteobacteria</taxon>
        <taxon>Hyphomicrobiales</taxon>
        <taxon>Methylobacteriaceae</taxon>
        <taxon>Methylobacterium</taxon>
    </lineage>
</organism>
<protein>
    <submittedName>
        <fullName evidence="1">Uncharacterized protein</fullName>
    </submittedName>
</protein>
<dbReference type="EMBL" id="CP029551">
    <property type="protein sequence ID" value="AWN37661.1"/>
    <property type="molecule type" value="Genomic_DNA"/>
</dbReference>
<name>A0A2U8VWI7_9HYPH</name>
<dbReference type="RefSeq" id="WP_109952727.1">
    <property type="nucleotide sequence ID" value="NZ_CP029551.1"/>
</dbReference>
<dbReference type="AlphaFoldDB" id="A0A2U8VWI7"/>